<evidence type="ECO:0000313" key="2">
    <source>
        <dbReference type="Proteomes" id="UP001610444"/>
    </source>
</evidence>
<proteinExistence type="predicted"/>
<dbReference type="Proteomes" id="UP001610444">
    <property type="component" value="Unassembled WGS sequence"/>
</dbReference>
<protein>
    <recommendedName>
        <fullName evidence="3">SET domain-containing protein</fullName>
    </recommendedName>
</protein>
<accession>A0ABR4JWT8</accession>
<sequence length="556" mass="62065">MVQGATEASGNDAAIRTLVAFNVIEINGDDFYSEEESELSDGFDAEDSDTAHENVEDHEYNITLFTPKELDNPDWVENLCAECTRDGVLVGNVLARLIWRGADTSDIALKIFNRYGIGSGVWQTELDNGPLATIEYVHMLELLLAKAQGYIAAQTQTDPFLALFQTPQSKLDCSSSLHVLTLPGQPHREQHRINSEAHDAAVSFFRSCGFRRLGMSGCFAYPFQPNHPSRTLLVNDDVDPPFCAVDEYEDFINPENGETMQSNMERYRLDSLKASHPFHHAAETLSDEDCLTFLKDHASSVGSAPPNNTQSTLLHSIAHVQEARKWHSSRDMQGFTPIKALKEKLESNLSTRQVMLMTPIVSDQFKGFGTEAVRCLELLSTRDGNSTRLSTLEVQRLKYGCTCGSCLEGFLSPRMAFALYWKGGELGDMLSDFSMSDGKSWVEDVQANLQTNKSLRCGFGNTFSLAAHCLESKIIPRTPSILEQLDEEGEWPPHTKNFFKRAGVDGATEMQDEMAGDGESRLLDVQDYTELPLCRNDHEFGFVSVSWGLRDDYPLY</sequence>
<dbReference type="GeneID" id="98163560"/>
<dbReference type="EMBL" id="JBFXLR010000041">
    <property type="protein sequence ID" value="KAL2844459.1"/>
    <property type="molecule type" value="Genomic_DNA"/>
</dbReference>
<evidence type="ECO:0008006" key="3">
    <source>
        <dbReference type="Google" id="ProtNLM"/>
    </source>
</evidence>
<gene>
    <name evidence="1" type="ORF">BJX68DRAFT_277791</name>
</gene>
<dbReference type="RefSeq" id="XP_070896154.1">
    <property type="nucleotide sequence ID" value="XM_071048396.1"/>
</dbReference>
<name>A0ABR4JWT8_9EURO</name>
<keyword evidence="2" id="KW-1185">Reference proteome</keyword>
<reference evidence="1 2" key="1">
    <citation type="submission" date="2024-07" db="EMBL/GenBank/DDBJ databases">
        <title>Section-level genome sequencing and comparative genomics of Aspergillus sections Usti and Cavernicolus.</title>
        <authorList>
            <consortium name="Lawrence Berkeley National Laboratory"/>
            <person name="Nybo J.L."/>
            <person name="Vesth T.C."/>
            <person name="Theobald S."/>
            <person name="Frisvad J.C."/>
            <person name="Larsen T.O."/>
            <person name="Kjaerboelling I."/>
            <person name="Rothschild-Mancinelli K."/>
            <person name="Lyhne E.K."/>
            <person name="Kogle M.E."/>
            <person name="Barry K."/>
            <person name="Clum A."/>
            <person name="Na H."/>
            <person name="Ledsgaard L."/>
            <person name="Lin J."/>
            <person name="Lipzen A."/>
            <person name="Kuo A."/>
            <person name="Riley R."/>
            <person name="Mondo S."/>
            <person name="LaButti K."/>
            <person name="Haridas S."/>
            <person name="Pangalinan J."/>
            <person name="Salamov A.A."/>
            <person name="Simmons B.A."/>
            <person name="Magnuson J.K."/>
            <person name="Chen J."/>
            <person name="Drula E."/>
            <person name="Henrissat B."/>
            <person name="Wiebenga A."/>
            <person name="Lubbers R.J."/>
            <person name="Gomes A.C."/>
            <person name="Macurrencykelacurrency M.R."/>
            <person name="Stajich J."/>
            <person name="Grigoriev I.V."/>
            <person name="Mortensen U.H."/>
            <person name="De vries R.P."/>
            <person name="Baker S.E."/>
            <person name="Andersen M.R."/>
        </authorList>
    </citation>
    <scope>NUCLEOTIDE SEQUENCE [LARGE SCALE GENOMIC DNA]</scope>
    <source>
        <strain evidence="1 2">CBS 756.74</strain>
    </source>
</reference>
<organism evidence="1 2">
    <name type="scientific">Aspergillus pseudodeflectus</name>
    <dbReference type="NCBI Taxonomy" id="176178"/>
    <lineage>
        <taxon>Eukaryota</taxon>
        <taxon>Fungi</taxon>
        <taxon>Dikarya</taxon>
        <taxon>Ascomycota</taxon>
        <taxon>Pezizomycotina</taxon>
        <taxon>Eurotiomycetes</taxon>
        <taxon>Eurotiomycetidae</taxon>
        <taxon>Eurotiales</taxon>
        <taxon>Aspergillaceae</taxon>
        <taxon>Aspergillus</taxon>
        <taxon>Aspergillus subgen. Nidulantes</taxon>
    </lineage>
</organism>
<evidence type="ECO:0000313" key="1">
    <source>
        <dbReference type="EMBL" id="KAL2844459.1"/>
    </source>
</evidence>
<comment type="caution">
    <text evidence="1">The sequence shown here is derived from an EMBL/GenBank/DDBJ whole genome shotgun (WGS) entry which is preliminary data.</text>
</comment>